<feature type="region of interest" description="Disordered" evidence="1">
    <location>
        <begin position="469"/>
        <end position="513"/>
    </location>
</feature>
<name>A0A1L1PBF7_HYDIT</name>
<reference evidence="3" key="1">
    <citation type="submission" date="2014-02" db="EMBL/GenBank/DDBJ databases">
        <authorList>
            <person name="Gan H."/>
        </authorList>
    </citation>
    <scope>NUCLEOTIDE SEQUENCE [LARGE SCALE GENOMIC DNA]</scope>
    <source>
        <strain evidence="3">S1</strain>
    </source>
</reference>
<dbReference type="RefSeq" id="WP_035621169.1">
    <property type="nucleotide sequence ID" value="NZ_CCAE010000010.1"/>
</dbReference>
<evidence type="ECO:0000313" key="3">
    <source>
        <dbReference type="Proteomes" id="UP000028878"/>
    </source>
</evidence>
<evidence type="ECO:0000256" key="1">
    <source>
        <dbReference type="SAM" id="MobiDB-lite"/>
    </source>
</evidence>
<accession>A0A1L1PBF7</accession>
<keyword evidence="3" id="KW-1185">Reference proteome</keyword>
<protein>
    <submittedName>
        <fullName evidence="2">Uncharacterized protein</fullName>
    </submittedName>
</protein>
<dbReference type="Proteomes" id="UP000028878">
    <property type="component" value="Unassembled WGS sequence"/>
</dbReference>
<evidence type="ECO:0000313" key="2">
    <source>
        <dbReference type="EMBL" id="CDN87308.1"/>
    </source>
</evidence>
<proteinExistence type="predicted"/>
<dbReference type="AlphaFoldDB" id="A0A1L1PBF7"/>
<sequence>MARRGRYSGLVDALKGFSFGYDTGQRFQKDREIREISEAKPEESVGFTQEQGDELRAAAESGQYDIAYDESKKGYTVTPKADPSQTGVIAQQGVTDFLGKRTAGSMDGAGQNKARMLAMAGVLKKHGDLRGGIEVENQVTNQERDDQRFAREQKQWEREDKQAALDDELRGIEASVGEWTQKRLTNPDGTAREMTPDDHLELGQYHAGQLMKAGRVKEATAMAKQNQEMALGKIQRETAERNAELDKVQAAIVSGDLEAAGRFYDKYVPDGARVSGVTVDPKTGVISIERTDDDGNPLPKASFKNRDELMAGLNIVRDPQALFNFSQNEFRNNLLLRQDNRAAAAEGRAAASAQREVDDRTAKQKAAVALHQQRNPKATPADLEAVRTGVIDAVPKTDTNAPAEVKLAQAYVTAGMAKDMAEGLKLAATTKGDSPEKVRQEIYTKALTANFGDATRAQEATEQAMTYLFPEKKDDKPSGGAGAAPKKGDERVVQAGPNKGKKAVFDGSGWVLK</sequence>
<dbReference type="EMBL" id="CCAE010000010">
    <property type="protein sequence ID" value="CDN87308.1"/>
    <property type="molecule type" value="Genomic_DNA"/>
</dbReference>
<gene>
    <name evidence="2" type="ORF">BN948_01728</name>
</gene>
<organism evidence="2 3">
    <name type="scientific">Hydrogenophaga intermedia</name>
    <dbReference type="NCBI Taxonomy" id="65786"/>
    <lineage>
        <taxon>Bacteria</taxon>
        <taxon>Pseudomonadati</taxon>
        <taxon>Pseudomonadota</taxon>
        <taxon>Betaproteobacteria</taxon>
        <taxon>Burkholderiales</taxon>
        <taxon>Comamonadaceae</taxon>
        <taxon>Hydrogenophaga</taxon>
    </lineage>
</organism>
<reference evidence="3" key="2">
    <citation type="submission" date="2014-11" db="EMBL/GenBank/DDBJ databases">
        <title>Draft genome sequence of Hydrogenophaga intermedia S1.</title>
        <authorList>
            <person name="Gan H.M."/>
            <person name="Chew T.H."/>
            <person name="Stolz A."/>
        </authorList>
    </citation>
    <scope>NUCLEOTIDE SEQUENCE [LARGE SCALE GENOMIC DNA]</scope>
    <source>
        <strain evidence="3">S1</strain>
    </source>
</reference>